<keyword evidence="15" id="KW-1185">Reference proteome</keyword>
<feature type="domain" description="C2H2-type" evidence="13">
    <location>
        <begin position="509"/>
        <end position="536"/>
    </location>
</feature>
<dbReference type="FunFam" id="3.30.160.60:FF:000325">
    <property type="entry name" value="ZFP90 zinc finger protein"/>
    <property type="match status" value="1"/>
</dbReference>
<keyword evidence="6" id="KW-0862">Zinc</keyword>
<evidence type="ECO:0000256" key="5">
    <source>
        <dbReference type="ARBA" id="ARBA00022771"/>
    </source>
</evidence>
<evidence type="ECO:0000259" key="13">
    <source>
        <dbReference type="PROSITE" id="PS50157"/>
    </source>
</evidence>
<keyword evidence="4" id="KW-0677">Repeat</keyword>
<keyword evidence="7" id="KW-0805">Transcription regulation</keyword>
<dbReference type="FunFam" id="3.30.160.60:FF:000624">
    <property type="entry name" value="zinc finger protein 697"/>
    <property type="match status" value="2"/>
</dbReference>
<feature type="region of interest" description="Disordered" evidence="12">
    <location>
        <begin position="273"/>
        <end position="336"/>
    </location>
</feature>
<evidence type="ECO:0000256" key="12">
    <source>
        <dbReference type="SAM" id="MobiDB-lite"/>
    </source>
</evidence>
<keyword evidence="8" id="KW-0238">DNA-binding</keyword>
<evidence type="ECO:0000256" key="10">
    <source>
        <dbReference type="ARBA" id="ARBA00023242"/>
    </source>
</evidence>
<evidence type="ECO:0000256" key="1">
    <source>
        <dbReference type="ARBA" id="ARBA00004123"/>
    </source>
</evidence>
<keyword evidence="10" id="KW-0539">Nucleus</keyword>
<dbReference type="SUPFAM" id="SSF57667">
    <property type="entry name" value="beta-beta-alpha zinc fingers"/>
    <property type="match status" value="4"/>
</dbReference>
<keyword evidence="5 11" id="KW-0863">Zinc-finger</keyword>
<feature type="domain" description="C2H2-type" evidence="13">
    <location>
        <begin position="537"/>
        <end position="564"/>
    </location>
</feature>
<comment type="similarity">
    <text evidence="2">Belongs to the krueppel C2H2-type zinc-finger protein family.</text>
</comment>
<dbReference type="AlphaFoldDB" id="A0A9P0FPQ6"/>
<evidence type="ECO:0000256" key="8">
    <source>
        <dbReference type="ARBA" id="ARBA00023125"/>
    </source>
</evidence>
<evidence type="ECO:0000256" key="11">
    <source>
        <dbReference type="PROSITE-ProRule" id="PRU00042"/>
    </source>
</evidence>
<dbReference type="PANTHER" id="PTHR24393">
    <property type="entry name" value="ZINC FINGER PROTEIN"/>
    <property type="match status" value="1"/>
</dbReference>
<dbReference type="GO" id="GO:0005634">
    <property type="term" value="C:nucleus"/>
    <property type="evidence" value="ECO:0007669"/>
    <property type="project" value="UniProtKB-SubCell"/>
</dbReference>
<evidence type="ECO:0000256" key="9">
    <source>
        <dbReference type="ARBA" id="ARBA00023163"/>
    </source>
</evidence>
<name>A0A9P0FPQ6_BRAAE</name>
<dbReference type="SMART" id="SM00355">
    <property type="entry name" value="ZnF_C2H2"/>
    <property type="match status" value="10"/>
</dbReference>
<comment type="subcellular location">
    <subcellularLocation>
        <location evidence="1">Nucleus</location>
    </subcellularLocation>
</comment>
<feature type="compositionally biased region" description="Basic and acidic residues" evidence="12">
    <location>
        <begin position="286"/>
        <end position="299"/>
    </location>
</feature>
<accession>A0A9P0FPQ6</accession>
<feature type="domain" description="C2H2-type" evidence="13">
    <location>
        <begin position="622"/>
        <end position="649"/>
    </location>
</feature>
<dbReference type="FunFam" id="3.30.160.60:FF:001049">
    <property type="entry name" value="zinc finger protein 319"/>
    <property type="match status" value="1"/>
</dbReference>
<dbReference type="PROSITE" id="PS50157">
    <property type="entry name" value="ZINC_FINGER_C2H2_2"/>
    <property type="match status" value="7"/>
</dbReference>
<dbReference type="GO" id="GO:0008270">
    <property type="term" value="F:zinc ion binding"/>
    <property type="evidence" value="ECO:0007669"/>
    <property type="project" value="UniProtKB-KW"/>
</dbReference>
<sequence>MDQSGNRELLDHVVINDVGQTASQYIINNELLQTQHGLVVDISGSEFIPVNYSSEDLLSQDLTEEDRNLAAALVAVQLNHQQKHQQLQDNVGTTTALPSIVGGKILDDQQIILDKSGNNGYLHIVGSDNLYVEKQNLPKLVDNRSFTSKAGASTVVHSFTESSGITLSVKSEEEKKDSDGESVRNENRSSKKSLPHKKRISRKLKKNCAPNSKKITCNLCEQSFTSTDEFHQHEILCQTTITPVTPMSFNCQLCETPFTDQLRFFEHLKRHYEPPSAGGLGGAGKEPPHPKREKAEKKPPPPSPEPKAQRNRRSASPPASPPPASERSPSVDKKEPESLLSSLLCLTCMECNKTFRRQKTFEQHMRDVHSPKEELVNDEFSEPEDFMEGINVVVDNDPSSDFDDEGDEDSKAWYREEELHQTEEDLKEMEETNGHICHLCKQPFPLRAILLQHLVTCRVINHDLDVNQMEHLPKKRSNKKKGTFSGIEVEPDLPASSPKKKPIKKKGNLQCTECDRTFVHRNSLVYHMRSHTGIRPHQCDQCGKSFFASSALKVHLRLHSGDKPYTCSECGKKFRQWGDLKYHLTSIHSNEKNFQCEYCGKEFARKYSLIVHRRIHTGEKNYKCEFCGKTFRASSYLQNHRRIHTGEKPHSCDICMKPFRVRSDMKRHMKTHQKPHQPPHAAAKITAQQIHMAVQAKVEQSDEDDTAELQIGTEEDDPATQQILAEYEADPLDGTTRELGTVRMGNRNLYINGNELFLVTYPSEMQH</sequence>
<feature type="compositionally biased region" description="Basic residues" evidence="12">
    <location>
        <begin position="190"/>
        <end position="205"/>
    </location>
</feature>
<dbReference type="GO" id="GO:0000978">
    <property type="term" value="F:RNA polymerase II cis-regulatory region sequence-specific DNA binding"/>
    <property type="evidence" value="ECO:0007669"/>
    <property type="project" value="TreeGrafter"/>
</dbReference>
<dbReference type="OrthoDB" id="6077919at2759"/>
<proteinExistence type="inferred from homology"/>
<protein>
    <recommendedName>
        <fullName evidence="13">C2H2-type domain-containing protein</fullName>
    </recommendedName>
</protein>
<feature type="compositionally biased region" description="Basic residues" evidence="12">
    <location>
        <begin position="473"/>
        <end position="482"/>
    </location>
</feature>
<gene>
    <name evidence="14" type="ORF">MELIAE_LOCUS12743</name>
</gene>
<organism evidence="14 15">
    <name type="scientific">Brassicogethes aeneus</name>
    <name type="common">Rape pollen beetle</name>
    <name type="synonym">Meligethes aeneus</name>
    <dbReference type="NCBI Taxonomy" id="1431903"/>
    <lineage>
        <taxon>Eukaryota</taxon>
        <taxon>Metazoa</taxon>
        <taxon>Ecdysozoa</taxon>
        <taxon>Arthropoda</taxon>
        <taxon>Hexapoda</taxon>
        <taxon>Insecta</taxon>
        <taxon>Pterygota</taxon>
        <taxon>Neoptera</taxon>
        <taxon>Endopterygota</taxon>
        <taxon>Coleoptera</taxon>
        <taxon>Polyphaga</taxon>
        <taxon>Cucujiformia</taxon>
        <taxon>Nitidulidae</taxon>
        <taxon>Meligethinae</taxon>
        <taxon>Brassicogethes</taxon>
    </lineage>
</organism>
<dbReference type="FunFam" id="3.30.160.60:FF:001963">
    <property type="entry name" value="Replication initiator 1"/>
    <property type="match status" value="1"/>
</dbReference>
<feature type="region of interest" description="Disordered" evidence="12">
    <location>
        <begin position="471"/>
        <end position="504"/>
    </location>
</feature>
<reference evidence="14" key="1">
    <citation type="submission" date="2021-12" db="EMBL/GenBank/DDBJ databases">
        <authorList>
            <person name="King R."/>
        </authorList>
    </citation>
    <scope>NUCLEOTIDE SEQUENCE</scope>
</reference>
<feature type="domain" description="C2H2-type" evidence="13">
    <location>
        <begin position="650"/>
        <end position="677"/>
    </location>
</feature>
<evidence type="ECO:0000256" key="2">
    <source>
        <dbReference type="ARBA" id="ARBA00006991"/>
    </source>
</evidence>
<evidence type="ECO:0000313" key="14">
    <source>
        <dbReference type="EMBL" id="CAH0564121.1"/>
    </source>
</evidence>
<dbReference type="Pfam" id="PF00096">
    <property type="entry name" value="zf-C2H2"/>
    <property type="match status" value="7"/>
</dbReference>
<feature type="domain" description="C2H2-type" evidence="13">
    <location>
        <begin position="594"/>
        <end position="621"/>
    </location>
</feature>
<feature type="compositionally biased region" description="Basic and acidic residues" evidence="12">
    <location>
        <begin position="170"/>
        <end position="189"/>
    </location>
</feature>
<evidence type="ECO:0000256" key="4">
    <source>
        <dbReference type="ARBA" id="ARBA00022737"/>
    </source>
</evidence>
<dbReference type="InterPro" id="IPR036236">
    <property type="entry name" value="Znf_C2H2_sf"/>
</dbReference>
<feature type="region of interest" description="Disordered" evidence="12">
    <location>
        <begin position="170"/>
        <end position="205"/>
    </location>
</feature>
<evidence type="ECO:0000256" key="3">
    <source>
        <dbReference type="ARBA" id="ARBA00022723"/>
    </source>
</evidence>
<evidence type="ECO:0000256" key="7">
    <source>
        <dbReference type="ARBA" id="ARBA00023015"/>
    </source>
</evidence>
<evidence type="ECO:0000313" key="15">
    <source>
        <dbReference type="Proteomes" id="UP001154078"/>
    </source>
</evidence>
<feature type="domain" description="C2H2-type" evidence="13">
    <location>
        <begin position="346"/>
        <end position="374"/>
    </location>
</feature>
<dbReference type="InterPro" id="IPR013087">
    <property type="entry name" value="Znf_C2H2_type"/>
</dbReference>
<evidence type="ECO:0000256" key="6">
    <source>
        <dbReference type="ARBA" id="ARBA00022833"/>
    </source>
</evidence>
<feature type="domain" description="C2H2-type" evidence="13">
    <location>
        <begin position="565"/>
        <end position="593"/>
    </location>
</feature>
<keyword evidence="3" id="KW-0479">Metal-binding</keyword>
<dbReference type="FunFam" id="3.30.160.60:FF:000663">
    <property type="entry name" value="Zinc finger protein 45"/>
    <property type="match status" value="1"/>
</dbReference>
<keyword evidence="9" id="KW-0804">Transcription</keyword>
<dbReference type="EMBL" id="OV121140">
    <property type="protein sequence ID" value="CAH0564121.1"/>
    <property type="molecule type" value="Genomic_DNA"/>
</dbReference>
<dbReference type="PANTHER" id="PTHR24393:SF34">
    <property type="entry name" value="PR_SET DOMAIN 13"/>
    <property type="match status" value="1"/>
</dbReference>
<dbReference type="PROSITE" id="PS00028">
    <property type="entry name" value="ZINC_FINGER_C2H2_1"/>
    <property type="match status" value="8"/>
</dbReference>
<dbReference type="Gene3D" id="3.30.160.60">
    <property type="entry name" value="Classic Zinc Finger"/>
    <property type="match status" value="6"/>
</dbReference>
<dbReference type="GO" id="GO:0001228">
    <property type="term" value="F:DNA-binding transcription activator activity, RNA polymerase II-specific"/>
    <property type="evidence" value="ECO:0007669"/>
    <property type="project" value="TreeGrafter"/>
</dbReference>
<dbReference type="Proteomes" id="UP001154078">
    <property type="component" value="Chromosome 9"/>
</dbReference>